<evidence type="ECO:0000313" key="8">
    <source>
        <dbReference type="Proteomes" id="UP000009183"/>
    </source>
</evidence>
<evidence type="ECO:0000313" key="7">
    <source>
        <dbReference type="EMBL" id="CCB56926.1"/>
    </source>
</evidence>
<sequence length="57" mass="6143">MTHLTLARLLHGFELGVVADSPVDMTEGPGLTAPKATPLEVTIVSRLPFELYSYEAS</sequence>
<dbReference type="PANTHER" id="PTHR47947">
    <property type="entry name" value="CYTOCHROME P450 82C3-RELATED"/>
    <property type="match status" value="1"/>
</dbReference>
<dbReference type="GO" id="GO:0046872">
    <property type="term" value="F:metal ion binding"/>
    <property type="evidence" value="ECO:0007669"/>
    <property type="project" value="UniProtKB-KW"/>
</dbReference>
<name>F6HQG9_VITVI</name>
<dbReference type="EMBL" id="FN596006">
    <property type="protein sequence ID" value="CCB56926.1"/>
    <property type="molecule type" value="Genomic_DNA"/>
</dbReference>
<dbReference type="eggNOG" id="KOG0156">
    <property type="taxonomic scope" value="Eukaryota"/>
</dbReference>
<dbReference type="InterPro" id="IPR050651">
    <property type="entry name" value="Plant_Cytochrome_P450_Monoox"/>
</dbReference>
<dbReference type="Proteomes" id="UP000009183">
    <property type="component" value="Chromosome 3"/>
</dbReference>
<proteinExistence type="predicted"/>
<dbReference type="GO" id="GO:0004497">
    <property type="term" value="F:monooxygenase activity"/>
    <property type="evidence" value="ECO:0007669"/>
    <property type="project" value="UniProtKB-KW"/>
</dbReference>
<dbReference type="InParanoid" id="F6HQG9"/>
<protein>
    <submittedName>
        <fullName evidence="7">Uncharacterized protein</fullName>
    </submittedName>
</protein>
<dbReference type="PANTHER" id="PTHR47947:SF8">
    <property type="entry name" value="CYTOCHROME P450 82C4-LIKE"/>
    <property type="match status" value="1"/>
</dbReference>
<evidence type="ECO:0000256" key="3">
    <source>
        <dbReference type="ARBA" id="ARBA00023002"/>
    </source>
</evidence>
<dbReference type="PaxDb" id="29760-VIT_03s0063g01600.t01"/>
<accession>F6HQG9</accession>
<evidence type="ECO:0000256" key="5">
    <source>
        <dbReference type="ARBA" id="ARBA00023033"/>
    </source>
</evidence>
<keyword evidence="2" id="KW-0479">Metal-binding</keyword>
<keyword evidence="3" id="KW-0560">Oxidoreductase</keyword>
<dbReference type="HOGENOM" id="CLU_3000332_0_0_1"/>
<keyword evidence="4" id="KW-0408">Iron</keyword>
<organism evidence="7 8">
    <name type="scientific">Vitis vinifera</name>
    <name type="common">Grape</name>
    <dbReference type="NCBI Taxonomy" id="29760"/>
    <lineage>
        <taxon>Eukaryota</taxon>
        <taxon>Viridiplantae</taxon>
        <taxon>Streptophyta</taxon>
        <taxon>Embryophyta</taxon>
        <taxon>Tracheophyta</taxon>
        <taxon>Spermatophyta</taxon>
        <taxon>Magnoliopsida</taxon>
        <taxon>eudicotyledons</taxon>
        <taxon>Gunneridae</taxon>
        <taxon>Pentapetalae</taxon>
        <taxon>rosids</taxon>
        <taxon>Vitales</taxon>
        <taxon>Vitaceae</taxon>
        <taxon>Viteae</taxon>
        <taxon>Vitis</taxon>
    </lineage>
</organism>
<keyword evidence="6" id="KW-0732">Signal</keyword>
<evidence type="ECO:0000256" key="1">
    <source>
        <dbReference type="ARBA" id="ARBA00022617"/>
    </source>
</evidence>
<keyword evidence="8" id="KW-1185">Reference proteome</keyword>
<keyword evidence="5" id="KW-0503">Monooxygenase</keyword>
<dbReference type="OrthoDB" id="1745275at2759"/>
<feature type="chain" id="PRO_5003337886" evidence="6">
    <location>
        <begin position="20"/>
        <end position="57"/>
    </location>
</feature>
<feature type="signal peptide" evidence="6">
    <location>
        <begin position="1"/>
        <end position="19"/>
    </location>
</feature>
<gene>
    <name evidence="7" type="ordered locus">VIT_03s0063g01600</name>
</gene>
<reference evidence="8" key="1">
    <citation type="journal article" date="2007" name="Nature">
        <title>The grapevine genome sequence suggests ancestral hexaploidization in major angiosperm phyla.</title>
        <authorList>
            <consortium name="The French-Italian Public Consortium for Grapevine Genome Characterization."/>
            <person name="Jaillon O."/>
            <person name="Aury J.-M."/>
            <person name="Noel B."/>
            <person name="Policriti A."/>
            <person name="Clepet C."/>
            <person name="Casagrande A."/>
            <person name="Choisne N."/>
            <person name="Aubourg S."/>
            <person name="Vitulo N."/>
            <person name="Jubin C."/>
            <person name="Vezzi A."/>
            <person name="Legeai F."/>
            <person name="Hugueney P."/>
            <person name="Dasilva C."/>
            <person name="Horner D."/>
            <person name="Mica E."/>
            <person name="Jublot D."/>
            <person name="Poulain J."/>
            <person name="Bruyere C."/>
            <person name="Billault A."/>
            <person name="Segurens B."/>
            <person name="Gouyvenoux M."/>
            <person name="Ugarte E."/>
            <person name="Cattonaro F."/>
            <person name="Anthouard V."/>
            <person name="Vico V."/>
            <person name="Del Fabbro C."/>
            <person name="Alaux M."/>
            <person name="Di Gaspero G."/>
            <person name="Dumas V."/>
            <person name="Felice N."/>
            <person name="Paillard S."/>
            <person name="Juman I."/>
            <person name="Moroldo M."/>
            <person name="Scalabrin S."/>
            <person name="Canaguier A."/>
            <person name="Le Clainche I."/>
            <person name="Malacrida G."/>
            <person name="Durand E."/>
            <person name="Pesole G."/>
            <person name="Laucou V."/>
            <person name="Chatelet P."/>
            <person name="Merdinoglu D."/>
            <person name="Delledonne M."/>
            <person name="Pezzotti M."/>
            <person name="Lecharny A."/>
            <person name="Scarpelli C."/>
            <person name="Artiguenave F."/>
            <person name="Pe M.E."/>
            <person name="Valle G."/>
            <person name="Morgante M."/>
            <person name="Caboche M."/>
            <person name="Adam-Blondon A.-F."/>
            <person name="Weissenbach J."/>
            <person name="Quetier F."/>
            <person name="Wincker P."/>
        </authorList>
    </citation>
    <scope>NUCLEOTIDE SEQUENCE [LARGE SCALE GENOMIC DNA]</scope>
    <source>
        <strain evidence="8">cv. Pinot noir / PN40024</strain>
    </source>
</reference>
<keyword evidence="1" id="KW-0349">Heme</keyword>
<evidence type="ECO:0000256" key="6">
    <source>
        <dbReference type="SAM" id="SignalP"/>
    </source>
</evidence>
<dbReference type="AlphaFoldDB" id="F6HQG9"/>
<evidence type="ECO:0000256" key="4">
    <source>
        <dbReference type="ARBA" id="ARBA00023004"/>
    </source>
</evidence>
<evidence type="ECO:0000256" key="2">
    <source>
        <dbReference type="ARBA" id="ARBA00022723"/>
    </source>
</evidence>